<evidence type="ECO:0000313" key="2">
    <source>
        <dbReference type="Proteomes" id="UP000824469"/>
    </source>
</evidence>
<keyword evidence="2" id="KW-1185">Reference proteome</keyword>
<sequence length="73" mass="8377">SGVKSWRRLQNRKYKIGGMLEGNGKLLRAEGNVRERLMISPLPELDHVVDVMKSYCMLCSEKLEEAAEQEIQN</sequence>
<evidence type="ECO:0000313" key="1">
    <source>
        <dbReference type="EMBL" id="KAH9298781.1"/>
    </source>
</evidence>
<dbReference type="EMBL" id="JAHRHJ020000010">
    <property type="protein sequence ID" value="KAH9298781.1"/>
    <property type="molecule type" value="Genomic_DNA"/>
</dbReference>
<comment type="caution">
    <text evidence="1">The sequence shown here is derived from an EMBL/GenBank/DDBJ whole genome shotgun (WGS) entry which is preliminary data.</text>
</comment>
<dbReference type="AlphaFoldDB" id="A0AA38FF15"/>
<organism evidence="1 2">
    <name type="scientific">Taxus chinensis</name>
    <name type="common">Chinese yew</name>
    <name type="synonym">Taxus wallichiana var. chinensis</name>
    <dbReference type="NCBI Taxonomy" id="29808"/>
    <lineage>
        <taxon>Eukaryota</taxon>
        <taxon>Viridiplantae</taxon>
        <taxon>Streptophyta</taxon>
        <taxon>Embryophyta</taxon>
        <taxon>Tracheophyta</taxon>
        <taxon>Spermatophyta</taxon>
        <taxon>Pinopsida</taxon>
        <taxon>Pinidae</taxon>
        <taxon>Conifers II</taxon>
        <taxon>Cupressales</taxon>
        <taxon>Taxaceae</taxon>
        <taxon>Taxus</taxon>
    </lineage>
</organism>
<dbReference type="Proteomes" id="UP000824469">
    <property type="component" value="Unassembled WGS sequence"/>
</dbReference>
<feature type="non-terminal residue" evidence="1">
    <location>
        <position position="1"/>
    </location>
</feature>
<reference evidence="1 2" key="1">
    <citation type="journal article" date="2021" name="Nat. Plants">
        <title>The Taxus genome provides insights into paclitaxel biosynthesis.</title>
        <authorList>
            <person name="Xiong X."/>
            <person name="Gou J."/>
            <person name="Liao Q."/>
            <person name="Li Y."/>
            <person name="Zhou Q."/>
            <person name="Bi G."/>
            <person name="Li C."/>
            <person name="Du R."/>
            <person name="Wang X."/>
            <person name="Sun T."/>
            <person name="Guo L."/>
            <person name="Liang H."/>
            <person name="Lu P."/>
            <person name="Wu Y."/>
            <person name="Zhang Z."/>
            <person name="Ro D.K."/>
            <person name="Shang Y."/>
            <person name="Huang S."/>
            <person name="Yan J."/>
        </authorList>
    </citation>
    <scope>NUCLEOTIDE SEQUENCE [LARGE SCALE GENOMIC DNA]</scope>
    <source>
        <strain evidence="1">Ta-2019</strain>
    </source>
</reference>
<protein>
    <submittedName>
        <fullName evidence="1">Uncharacterized protein</fullName>
    </submittedName>
</protein>
<proteinExistence type="predicted"/>
<gene>
    <name evidence="1" type="ORF">KI387_030463</name>
</gene>
<accession>A0AA38FF15</accession>
<name>A0AA38FF15_TAXCH</name>